<proteinExistence type="predicted"/>
<gene>
    <name evidence="2" type="ORF">OC842_000051</name>
</gene>
<reference evidence="2" key="1">
    <citation type="journal article" date="2023" name="PhytoFront">
        <title>Draft Genome Resources of Seven Strains of Tilletia horrida, Causal Agent of Kernel Smut of Rice.</title>
        <authorList>
            <person name="Khanal S."/>
            <person name="Antony Babu S."/>
            <person name="Zhou X.G."/>
        </authorList>
    </citation>
    <scope>NUCLEOTIDE SEQUENCE</scope>
    <source>
        <strain evidence="2">TX3</strain>
    </source>
</reference>
<feature type="domain" description="DUF6570" evidence="1">
    <location>
        <begin position="75"/>
        <end position="187"/>
    </location>
</feature>
<evidence type="ECO:0000313" key="2">
    <source>
        <dbReference type="EMBL" id="KAK0541218.1"/>
    </source>
</evidence>
<feature type="non-terminal residue" evidence="2">
    <location>
        <position position="187"/>
    </location>
</feature>
<dbReference type="InterPro" id="IPR046700">
    <property type="entry name" value="DUF6570"/>
</dbReference>
<dbReference type="EMBL" id="JAPDMQ010000002">
    <property type="protein sequence ID" value="KAK0541218.1"/>
    <property type="molecule type" value="Genomic_DNA"/>
</dbReference>
<organism evidence="2 3">
    <name type="scientific">Tilletia horrida</name>
    <dbReference type="NCBI Taxonomy" id="155126"/>
    <lineage>
        <taxon>Eukaryota</taxon>
        <taxon>Fungi</taxon>
        <taxon>Dikarya</taxon>
        <taxon>Basidiomycota</taxon>
        <taxon>Ustilaginomycotina</taxon>
        <taxon>Exobasidiomycetes</taxon>
        <taxon>Tilletiales</taxon>
        <taxon>Tilletiaceae</taxon>
        <taxon>Tilletia</taxon>
    </lineage>
</organism>
<feature type="non-terminal residue" evidence="2">
    <location>
        <position position="1"/>
    </location>
</feature>
<comment type="caution">
    <text evidence="2">The sequence shown here is derived from an EMBL/GenBank/DDBJ whole genome shotgun (WGS) entry which is preliminary data.</text>
</comment>
<sequence length="187" mass="20915">PNLTCVRKDIVALDLAVLQVSDPHLLTLPPHYFQYGDPRLDGMALEKQGIHVSPECTEVDICDECDSALSKQPPQLPALALANGTMRGWLPEHLQDVTWLEERLCAKYLGVAYVVRLYDFEARLPSEQRARTMKGHTCSFPLNTISTATALPWKFSSGGPLVSCIIIGPRKPRKEDFNGVFTVRRQK</sequence>
<name>A0AAN6GI72_9BASI</name>
<evidence type="ECO:0000313" key="3">
    <source>
        <dbReference type="Proteomes" id="UP001176521"/>
    </source>
</evidence>
<dbReference type="Pfam" id="PF20209">
    <property type="entry name" value="DUF6570"/>
    <property type="match status" value="1"/>
</dbReference>
<accession>A0AAN6GI72</accession>
<protein>
    <recommendedName>
        <fullName evidence="1">DUF6570 domain-containing protein</fullName>
    </recommendedName>
</protein>
<evidence type="ECO:0000259" key="1">
    <source>
        <dbReference type="Pfam" id="PF20209"/>
    </source>
</evidence>
<dbReference type="Proteomes" id="UP001176521">
    <property type="component" value="Unassembled WGS sequence"/>
</dbReference>
<dbReference type="AlphaFoldDB" id="A0AAN6GI72"/>
<keyword evidence="3" id="KW-1185">Reference proteome</keyword>